<dbReference type="SUPFAM" id="SSF53850">
    <property type="entry name" value="Periplasmic binding protein-like II"/>
    <property type="match status" value="1"/>
</dbReference>
<feature type="domain" description="HTH lysR-type" evidence="5">
    <location>
        <begin position="6"/>
        <end position="63"/>
    </location>
</feature>
<evidence type="ECO:0000256" key="4">
    <source>
        <dbReference type="ARBA" id="ARBA00023163"/>
    </source>
</evidence>
<dbReference type="Pfam" id="PF00126">
    <property type="entry name" value="HTH_1"/>
    <property type="match status" value="1"/>
</dbReference>
<dbReference type="SUPFAM" id="SSF46785">
    <property type="entry name" value="Winged helix' DNA-binding domain"/>
    <property type="match status" value="1"/>
</dbReference>
<dbReference type="PANTHER" id="PTHR30126:SF98">
    <property type="entry name" value="HTH-TYPE TRANSCRIPTIONAL ACTIVATOR BAUR"/>
    <property type="match status" value="1"/>
</dbReference>
<dbReference type="GO" id="GO:0003700">
    <property type="term" value="F:DNA-binding transcription factor activity"/>
    <property type="evidence" value="ECO:0007669"/>
    <property type="project" value="InterPro"/>
</dbReference>
<dbReference type="InterPro" id="IPR036390">
    <property type="entry name" value="WH_DNA-bd_sf"/>
</dbReference>
<dbReference type="Proteomes" id="UP000251800">
    <property type="component" value="Unassembled WGS sequence"/>
</dbReference>
<dbReference type="EMBL" id="QEQK01000007">
    <property type="protein sequence ID" value="PWN56066.1"/>
    <property type="molecule type" value="Genomic_DNA"/>
</dbReference>
<dbReference type="InterPro" id="IPR000847">
    <property type="entry name" value="LysR_HTH_N"/>
</dbReference>
<keyword evidence="3" id="KW-0238">DNA-binding</keyword>
<dbReference type="Gene3D" id="3.40.190.10">
    <property type="entry name" value="Periplasmic binding protein-like II"/>
    <property type="match status" value="2"/>
</dbReference>
<evidence type="ECO:0000256" key="1">
    <source>
        <dbReference type="ARBA" id="ARBA00009437"/>
    </source>
</evidence>
<evidence type="ECO:0000313" key="7">
    <source>
        <dbReference type="Proteomes" id="UP000251800"/>
    </source>
</evidence>
<dbReference type="InterPro" id="IPR036388">
    <property type="entry name" value="WH-like_DNA-bd_sf"/>
</dbReference>
<name>A0A363UKV9_9GAMM</name>
<organism evidence="6 7">
    <name type="scientific">Abyssibacter profundi</name>
    <dbReference type="NCBI Taxonomy" id="2182787"/>
    <lineage>
        <taxon>Bacteria</taxon>
        <taxon>Pseudomonadati</taxon>
        <taxon>Pseudomonadota</taxon>
        <taxon>Gammaproteobacteria</taxon>
        <taxon>Chromatiales</taxon>
        <taxon>Oceanococcaceae</taxon>
        <taxon>Abyssibacter</taxon>
    </lineage>
</organism>
<comment type="similarity">
    <text evidence="1">Belongs to the LysR transcriptional regulatory family.</text>
</comment>
<keyword evidence="7" id="KW-1185">Reference proteome</keyword>
<dbReference type="Gene3D" id="1.10.10.10">
    <property type="entry name" value="Winged helix-like DNA-binding domain superfamily/Winged helix DNA-binding domain"/>
    <property type="match status" value="1"/>
</dbReference>
<dbReference type="PROSITE" id="PS50931">
    <property type="entry name" value="HTH_LYSR"/>
    <property type="match status" value="1"/>
</dbReference>
<comment type="caution">
    <text evidence="6">The sequence shown here is derived from an EMBL/GenBank/DDBJ whole genome shotgun (WGS) entry which is preliminary data.</text>
</comment>
<dbReference type="GO" id="GO:0000976">
    <property type="term" value="F:transcription cis-regulatory region binding"/>
    <property type="evidence" value="ECO:0007669"/>
    <property type="project" value="TreeGrafter"/>
</dbReference>
<dbReference type="PANTHER" id="PTHR30126">
    <property type="entry name" value="HTH-TYPE TRANSCRIPTIONAL REGULATOR"/>
    <property type="match status" value="1"/>
</dbReference>
<protein>
    <recommendedName>
        <fullName evidence="5">HTH lysR-type domain-containing protein</fullName>
    </recommendedName>
</protein>
<keyword evidence="2" id="KW-0805">Transcription regulation</keyword>
<sequence>MIVAQINYKHLRYLYETVRLGSVQAAAVALHVSPQAVSAQLKQLEAQAGQPLLARHGRALRPTDAGTMAMAYARQIFELGDELAAVLVDHPGELAIPCRIGLTDSVPKSMAVACTAALIRGDQRREAIFVEGPLDDLQGRLLSGRLHAIVSDREPATGDLSDFDIRLLVRSPLAWVATEAFADRLADGFPANLHQQPVILWQAGSVMSSQVSAWLDQRGVRPRIAARCVDTALMKSLCASGLGAAPVPAVITDTVHAQMGLVTLGEMPTVEMSLWLIQRRGQLTEEIAWPASN</sequence>
<reference evidence="6 7" key="1">
    <citation type="submission" date="2018-05" db="EMBL/GenBank/DDBJ databases">
        <title>Abyssibacter profundi OUC007T gen. nov., sp. nov, a marine bacterium isolated from seawater of the Mariana Trench.</title>
        <authorList>
            <person name="Zhou S."/>
        </authorList>
    </citation>
    <scope>NUCLEOTIDE SEQUENCE [LARGE SCALE GENOMIC DNA]</scope>
    <source>
        <strain evidence="6 7">OUC007</strain>
    </source>
</reference>
<accession>A0A363UKV9</accession>
<evidence type="ECO:0000256" key="3">
    <source>
        <dbReference type="ARBA" id="ARBA00023125"/>
    </source>
</evidence>
<keyword evidence="4" id="KW-0804">Transcription</keyword>
<evidence type="ECO:0000313" key="6">
    <source>
        <dbReference type="EMBL" id="PWN56066.1"/>
    </source>
</evidence>
<proteinExistence type="inferred from homology"/>
<evidence type="ECO:0000259" key="5">
    <source>
        <dbReference type="PROSITE" id="PS50931"/>
    </source>
</evidence>
<dbReference type="AlphaFoldDB" id="A0A363UKV9"/>
<dbReference type="InterPro" id="IPR005119">
    <property type="entry name" value="LysR_subst-bd"/>
</dbReference>
<evidence type="ECO:0000256" key="2">
    <source>
        <dbReference type="ARBA" id="ARBA00023015"/>
    </source>
</evidence>
<gene>
    <name evidence="6" type="ORF">DEH80_09655</name>
</gene>
<dbReference type="Pfam" id="PF03466">
    <property type="entry name" value="LysR_substrate"/>
    <property type="match status" value="1"/>
</dbReference>